<name>A0AAW0DT89_9AGAR</name>
<evidence type="ECO:0000259" key="1">
    <source>
        <dbReference type="Pfam" id="PF11274"/>
    </source>
</evidence>
<dbReference type="PANTHER" id="PTHR40370">
    <property type="entry name" value="EXPRESSED PROTEIN"/>
    <property type="match status" value="1"/>
</dbReference>
<reference evidence="2 3" key="1">
    <citation type="submission" date="2024-01" db="EMBL/GenBank/DDBJ databases">
        <title>A draft genome for a cacao thread blight-causing isolate of Paramarasmius palmivorus.</title>
        <authorList>
            <person name="Baruah I.K."/>
            <person name="Bukari Y."/>
            <person name="Amoako-Attah I."/>
            <person name="Meinhardt L.W."/>
            <person name="Bailey B.A."/>
            <person name="Cohen S.P."/>
        </authorList>
    </citation>
    <scope>NUCLEOTIDE SEQUENCE [LARGE SCALE GENOMIC DNA]</scope>
    <source>
        <strain evidence="2 3">GH-12</strain>
    </source>
</reference>
<organism evidence="2 3">
    <name type="scientific">Paramarasmius palmivorus</name>
    <dbReference type="NCBI Taxonomy" id="297713"/>
    <lineage>
        <taxon>Eukaryota</taxon>
        <taxon>Fungi</taxon>
        <taxon>Dikarya</taxon>
        <taxon>Basidiomycota</taxon>
        <taxon>Agaricomycotina</taxon>
        <taxon>Agaricomycetes</taxon>
        <taxon>Agaricomycetidae</taxon>
        <taxon>Agaricales</taxon>
        <taxon>Marasmiineae</taxon>
        <taxon>Marasmiaceae</taxon>
        <taxon>Paramarasmius</taxon>
    </lineage>
</organism>
<dbReference type="AlphaFoldDB" id="A0AAW0DT89"/>
<comment type="caution">
    <text evidence="2">The sequence shown here is derived from an EMBL/GenBank/DDBJ whole genome shotgun (WGS) entry which is preliminary data.</text>
</comment>
<evidence type="ECO:0000313" key="2">
    <source>
        <dbReference type="EMBL" id="KAK7054668.1"/>
    </source>
</evidence>
<dbReference type="EMBL" id="JAYKXP010000008">
    <property type="protein sequence ID" value="KAK7054668.1"/>
    <property type="molecule type" value="Genomic_DNA"/>
</dbReference>
<dbReference type="SUPFAM" id="SSF55961">
    <property type="entry name" value="Bet v1-like"/>
    <property type="match status" value="1"/>
</dbReference>
<dbReference type="InterPro" id="IPR024500">
    <property type="entry name" value="DUF3074"/>
</dbReference>
<accession>A0AAW0DT89</accession>
<proteinExistence type="predicted"/>
<evidence type="ECO:0000313" key="3">
    <source>
        <dbReference type="Proteomes" id="UP001383192"/>
    </source>
</evidence>
<feature type="domain" description="DUF3074" evidence="1">
    <location>
        <begin position="67"/>
        <end position="162"/>
    </location>
</feature>
<keyword evidence="3" id="KW-1185">Reference proteome</keyword>
<dbReference type="Proteomes" id="UP001383192">
    <property type="component" value="Unassembled WGS sequence"/>
</dbReference>
<dbReference type="Pfam" id="PF11274">
    <property type="entry name" value="DUF3074"/>
    <property type="match status" value="1"/>
</dbReference>
<gene>
    <name evidence="2" type="ORF">VNI00_003131</name>
</gene>
<protein>
    <recommendedName>
        <fullName evidence="1">DUF3074 domain-containing protein</fullName>
    </recommendedName>
</protein>
<dbReference type="PANTHER" id="PTHR40370:SF1">
    <property type="entry name" value="DUF3074 DOMAIN-CONTAINING PROTEIN"/>
    <property type="match status" value="1"/>
</dbReference>
<sequence length="186" mass="21161">MSSESFKLTITPPLKISDIPSEETIFAAADELINSTSSWKADKTYHKSSKPSLEGSKQVMEHLGTVAYISDIQKVTQVKKISSTQEIWTLHYKFPPPLSSRVFTVLQVTRLKETNRERHLSGDQDLQKLEEKGVKGRYVSVERLLELENGNTEWRMATSSTPVALFLTSLSNRDVPHFLDWLHKSK</sequence>